<dbReference type="PROSITE" id="PS50158">
    <property type="entry name" value="ZF_CCHC"/>
    <property type="match status" value="1"/>
</dbReference>
<dbReference type="EMBL" id="BQNB010009219">
    <property type="protein sequence ID" value="GJS60420.1"/>
    <property type="molecule type" value="Genomic_DNA"/>
</dbReference>
<dbReference type="SUPFAM" id="SSF57756">
    <property type="entry name" value="Retrovirus zinc finger-like domains"/>
    <property type="match status" value="1"/>
</dbReference>
<dbReference type="Proteomes" id="UP001151760">
    <property type="component" value="Unassembled WGS sequence"/>
</dbReference>
<feature type="region of interest" description="Disordered" evidence="2">
    <location>
        <begin position="380"/>
        <end position="461"/>
    </location>
</feature>
<keyword evidence="1" id="KW-0862">Zinc</keyword>
<feature type="compositionally biased region" description="Basic and acidic residues" evidence="2">
    <location>
        <begin position="385"/>
        <end position="425"/>
    </location>
</feature>
<proteinExistence type="predicted"/>
<keyword evidence="5" id="KW-1185">Reference proteome</keyword>
<reference evidence="4" key="1">
    <citation type="journal article" date="2022" name="Int. J. Mol. Sci.">
        <title>Draft Genome of Tanacetum Coccineum: Genomic Comparison of Closely Related Tanacetum-Family Plants.</title>
        <authorList>
            <person name="Yamashiro T."/>
            <person name="Shiraishi A."/>
            <person name="Nakayama K."/>
            <person name="Satake H."/>
        </authorList>
    </citation>
    <scope>NUCLEOTIDE SEQUENCE</scope>
</reference>
<name>A0ABQ4X5D6_9ASTR</name>
<dbReference type="Pfam" id="PF00098">
    <property type="entry name" value="zf-CCHC"/>
    <property type="match status" value="1"/>
</dbReference>
<gene>
    <name evidence="4" type="ORF">Tco_0655204</name>
</gene>
<evidence type="ECO:0000313" key="5">
    <source>
        <dbReference type="Proteomes" id="UP001151760"/>
    </source>
</evidence>
<reference evidence="4" key="2">
    <citation type="submission" date="2022-01" db="EMBL/GenBank/DDBJ databases">
        <authorList>
            <person name="Yamashiro T."/>
            <person name="Shiraishi A."/>
            <person name="Satake H."/>
            <person name="Nakayama K."/>
        </authorList>
    </citation>
    <scope>NUCLEOTIDE SEQUENCE</scope>
</reference>
<dbReference type="InterPro" id="IPR001878">
    <property type="entry name" value="Znf_CCHC"/>
</dbReference>
<evidence type="ECO:0000256" key="1">
    <source>
        <dbReference type="PROSITE-ProRule" id="PRU00047"/>
    </source>
</evidence>
<sequence length="461" mass="51708">MDEVYNNLLVYEAEIKGQSIQDLILQKWLLLSSDNTLHTVTNETVNTAHDVSTASSQGQASSSTYVDDVMFSFFANQSNSPQLDNEDLEQIDTDDLEEMDLKWQVAMLTMRVKRFLKKTRRNLNFNGKETIGFDKTKVECYNCHRRGHFARECRAPRNQGYRNGDNPRRVVPVETPANALVVQDGIGGYDWSFQAEEGPTNISLMAYTSQSSSSSDYLWINNETNTGPKAVVSAAVGNEENIVKSSACWIWRPTRNVIDHTSKDSGSYMFKRFDYGNPQYTLHDQGIFDSGCFRHTIGNKSFLTDYQEVDGGFVAFAGSPKGGSRQDWLFDIDLLTNSMNYELVTTGNQTNKNAGNKDNGTQQYILLPLLYNSPQERSKVLGCDDAGKKTNEEPTNEGERNGQEKEGRASNKEDDQNVQDFRAELDNLLLQQKEGYANNTNRDSTVSPFVSAAGQGFTNAD</sequence>
<dbReference type="Gene3D" id="4.10.60.10">
    <property type="entry name" value="Zinc finger, CCHC-type"/>
    <property type="match status" value="1"/>
</dbReference>
<keyword evidence="1" id="KW-0479">Metal-binding</keyword>
<dbReference type="SMART" id="SM00343">
    <property type="entry name" value="ZnF_C2HC"/>
    <property type="match status" value="1"/>
</dbReference>
<feature type="compositionally biased region" description="Polar residues" evidence="2">
    <location>
        <begin position="437"/>
        <end position="448"/>
    </location>
</feature>
<dbReference type="InterPro" id="IPR036875">
    <property type="entry name" value="Znf_CCHC_sf"/>
</dbReference>
<accession>A0ABQ4X5D6</accession>
<evidence type="ECO:0000259" key="3">
    <source>
        <dbReference type="PROSITE" id="PS50158"/>
    </source>
</evidence>
<comment type="caution">
    <text evidence="4">The sequence shown here is derived from an EMBL/GenBank/DDBJ whole genome shotgun (WGS) entry which is preliminary data.</text>
</comment>
<feature type="domain" description="CCHC-type" evidence="3">
    <location>
        <begin position="140"/>
        <end position="154"/>
    </location>
</feature>
<organism evidence="4 5">
    <name type="scientific">Tanacetum coccineum</name>
    <dbReference type="NCBI Taxonomy" id="301880"/>
    <lineage>
        <taxon>Eukaryota</taxon>
        <taxon>Viridiplantae</taxon>
        <taxon>Streptophyta</taxon>
        <taxon>Embryophyta</taxon>
        <taxon>Tracheophyta</taxon>
        <taxon>Spermatophyta</taxon>
        <taxon>Magnoliopsida</taxon>
        <taxon>eudicotyledons</taxon>
        <taxon>Gunneridae</taxon>
        <taxon>Pentapetalae</taxon>
        <taxon>asterids</taxon>
        <taxon>campanulids</taxon>
        <taxon>Asterales</taxon>
        <taxon>Asteraceae</taxon>
        <taxon>Asteroideae</taxon>
        <taxon>Anthemideae</taxon>
        <taxon>Anthemidinae</taxon>
        <taxon>Tanacetum</taxon>
    </lineage>
</organism>
<protein>
    <submittedName>
        <fullName evidence="4">Ribonuclease H-like domain-containing protein</fullName>
    </submittedName>
</protein>
<evidence type="ECO:0000313" key="4">
    <source>
        <dbReference type="EMBL" id="GJS60420.1"/>
    </source>
</evidence>
<evidence type="ECO:0000256" key="2">
    <source>
        <dbReference type="SAM" id="MobiDB-lite"/>
    </source>
</evidence>
<keyword evidence="1" id="KW-0863">Zinc-finger</keyword>